<proteinExistence type="inferred from homology"/>
<sequence length="370" mass="39913">MANTALPHELRTYLATCSPEHAEQIIQALREAVNRNATEAPLAIAAANSMVVQTGSGVAKTVKKLRNKKPKIEVVSGGPKRPLNSWMAFRKYYNASLSPLTQKAISKVLMSWWREDPFSAKWAVLAKAYSVLRGSREKDEAPLDFFLGLVVPLMGIVSPENYPAMMGWQIAAPSDSDQDKTPTVIRVFTPNFSTFEDKYISTTLSVDDLVQYCMRSGYLNDSNTKASVGNAHGALTMAVQPTVTAVLFHPQPATLNITAANDATITSPLSPFSLNLAHQLGVALDQTVTVSATTTATNTAATAMMNNGFQTYGPFFDPTNEINFSVNPAGETAGLADGGMYDAFDPAVSMSVEDAGDLEWTWCLNDDALA</sequence>
<dbReference type="AlphaFoldDB" id="A0AAN6F7N6"/>
<dbReference type="InterPro" id="IPR006856">
    <property type="entry name" value="MATalpha_HMGbox"/>
</dbReference>
<evidence type="ECO:0000256" key="5">
    <source>
        <dbReference type="ARBA" id="ARBA00023242"/>
    </source>
</evidence>
<protein>
    <recommendedName>
        <fullName evidence="1">Mating-type protein MAT-1</fullName>
    </recommendedName>
</protein>
<name>A0AAN6F7N6_9PEZI</name>
<dbReference type="PROSITE" id="PS51325">
    <property type="entry name" value="ALPHA_BOX"/>
    <property type="match status" value="1"/>
</dbReference>
<evidence type="ECO:0000259" key="8">
    <source>
        <dbReference type="PROSITE" id="PS51325"/>
    </source>
</evidence>
<organism evidence="9 10">
    <name type="scientific">Friedmanniomyces endolithicus</name>
    <dbReference type="NCBI Taxonomy" id="329885"/>
    <lineage>
        <taxon>Eukaryota</taxon>
        <taxon>Fungi</taxon>
        <taxon>Dikarya</taxon>
        <taxon>Ascomycota</taxon>
        <taxon>Pezizomycotina</taxon>
        <taxon>Dothideomycetes</taxon>
        <taxon>Dothideomycetidae</taxon>
        <taxon>Mycosphaerellales</taxon>
        <taxon>Teratosphaeriaceae</taxon>
        <taxon>Friedmanniomyces</taxon>
    </lineage>
</organism>
<evidence type="ECO:0000256" key="3">
    <source>
        <dbReference type="ARBA" id="ARBA00023125"/>
    </source>
</evidence>
<evidence type="ECO:0000256" key="4">
    <source>
        <dbReference type="ARBA" id="ARBA00023163"/>
    </source>
</evidence>
<comment type="function">
    <text evidence="6">Mating type proteins are sequence specific DNA-binding proteins that act as master switches in fungal differentiation by controlling gene expression in a cell type-specific fashion. Transcriptional activator that induces the transcription of alpha-specific genes.</text>
</comment>
<evidence type="ECO:0000256" key="7">
    <source>
        <dbReference type="RuleBase" id="RU003516"/>
    </source>
</evidence>
<evidence type="ECO:0000313" key="9">
    <source>
        <dbReference type="EMBL" id="KAK0306240.1"/>
    </source>
</evidence>
<dbReference type="EMBL" id="JASUXU010000105">
    <property type="protein sequence ID" value="KAK0306240.1"/>
    <property type="molecule type" value="Genomic_DNA"/>
</dbReference>
<dbReference type="SUPFAM" id="SSF47095">
    <property type="entry name" value="HMG-box"/>
    <property type="match status" value="1"/>
</dbReference>
<dbReference type="GO" id="GO:0005634">
    <property type="term" value="C:nucleus"/>
    <property type="evidence" value="ECO:0007669"/>
    <property type="project" value="UniProtKB-SubCell"/>
</dbReference>
<comment type="subcellular location">
    <subcellularLocation>
        <location evidence="7">Nucleus</location>
    </subcellularLocation>
</comment>
<feature type="domain" description="Alpha box" evidence="8">
    <location>
        <begin position="78"/>
        <end position="133"/>
    </location>
</feature>
<evidence type="ECO:0000256" key="2">
    <source>
        <dbReference type="ARBA" id="ARBA00023015"/>
    </source>
</evidence>
<comment type="caution">
    <text evidence="9">The sequence shown here is derived from an EMBL/GenBank/DDBJ whole genome shotgun (WGS) entry which is preliminary data.</text>
</comment>
<dbReference type="InterPro" id="IPR036910">
    <property type="entry name" value="HMG_box_dom_sf"/>
</dbReference>
<evidence type="ECO:0000256" key="1">
    <source>
        <dbReference type="ARBA" id="ARBA00015083"/>
    </source>
</evidence>
<keyword evidence="3 7" id="KW-0238">DNA-binding</keyword>
<dbReference type="Proteomes" id="UP001168146">
    <property type="component" value="Unassembled WGS sequence"/>
</dbReference>
<keyword evidence="5 7" id="KW-0539">Nucleus</keyword>
<evidence type="ECO:0000256" key="6">
    <source>
        <dbReference type="ARBA" id="ARBA00035106"/>
    </source>
</evidence>
<comment type="similarity">
    <text evidence="7">Belongs to the MATALPHA1 family.</text>
</comment>
<keyword evidence="4 7" id="KW-0804">Transcription</keyword>
<dbReference type="GO" id="GO:0045895">
    <property type="term" value="P:positive regulation of mating-type specific transcription, DNA-templated"/>
    <property type="evidence" value="ECO:0007669"/>
    <property type="project" value="InterPro"/>
</dbReference>
<gene>
    <name evidence="9" type="ORF">LTR82_016455</name>
</gene>
<dbReference type="Pfam" id="PF04769">
    <property type="entry name" value="MATalpha_HMGbox"/>
    <property type="match status" value="1"/>
</dbReference>
<reference evidence="9" key="1">
    <citation type="submission" date="2021-12" db="EMBL/GenBank/DDBJ databases">
        <title>Black yeast isolated from Biological Soil Crust.</title>
        <authorList>
            <person name="Kurbessoian T."/>
        </authorList>
    </citation>
    <scope>NUCLEOTIDE SEQUENCE</scope>
    <source>
        <strain evidence="9">CCFEE 5208</strain>
    </source>
</reference>
<accession>A0AAN6F7N6</accession>
<dbReference type="GO" id="GO:0008301">
    <property type="term" value="F:DNA binding, bending"/>
    <property type="evidence" value="ECO:0007669"/>
    <property type="project" value="InterPro"/>
</dbReference>
<evidence type="ECO:0000313" key="10">
    <source>
        <dbReference type="Proteomes" id="UP001168146"/>
    </source>
</evidence>
<keyword evidence="2 7" id="KW-0805">Transcription regulation</keyword>